<dbReference type="InterPro" id="IPR017868">
    <property type="entry name" value="Filamin/ABP280_repeat-like"/>
</dbReference>
<feature type="compositionally biased region" description="Low complexity" evidence="1">
    <location>
        <begin position="1024"/>
        <end position="1059"/>
    </location>
</feature>
<dbReference type="PANTHER" id="PTHR36489:SF2">
    <property type="entry name" value="APPLE DOMAIN-CONTAINING PROTEIN"/>
    <property type="match status" value="1"/>
</dbReference>
<keyword evidence="2" id="KW-0472">Membrane</keyword>
<evidence type="ECO:0000313" key="4">
    <source>
        <dbReference type="Proteomes" id="UP001500368"/>
    </source>
</evidence>
<dbReference type="EMBL" id="BAABLW010000001">
    <property type="protein sequence ID" value="GAA4910995.1"/>
    <property type="molecule type" value="Genomic_DNA"/>
</dbReference>
<proteinExistence type="predicted"/>
<feature type="region of interest" description="Disordered" evidence="1">
    <location>
        <begin position="955"/>
        <end position="1073"/>
    </location>
</feature>
<dbReference type="PANTHER" id="PTHR36489">
    <property type="entry name" value="PROTEIN-COUPLED RECEPTOR GPR1, PUTATIVE-RELATED"/>
    <property type="match status" value="1"/>
</dbReference>
<feature type="compositionally biased region" description="Low complexity" evidence="1">
    <location>
        <begin position="976"/>
        <end position="1016"/>
    </location>
</feature>
<evidence type="ECO:0000256" key="2">
    <source>
        <dbReference type="SAM" id="Phobius"/>
    </source>
</evidence>
<name>A0ABP9FNS2_9MICC</name>
<dbReference type="SUPFAM" id="SSF69322">
    <property type="entry name" value="Tricorn protease domain 2"/>
    <property type="match status" value="1"/>
</dbReference>
<dbReference type="PROSITE" id="PS50194">
    <property type="entry name" value="FILAMIN_REPEAT"/>
    <property type="match status" value="1"/>
</dbReference>
<protein>
    <recommendedName>
        <fullName evidence="5">IPT/TIG domain-containing protein</fullName>
    </recommendedName>
</protein>
<sequence length="1109" mass="114978">MSTQADAVHPQRARIVKGLVSLGAVGALLGAPLAPATATTEPVADPEVPGSQSVVGIEQLAVSVVGDGTRTGNEAVPVSIHLFNPDGTLNGVTGIPYAGDEDGQHRFVLGADRDQAGALQLSADGSTLVIGGYDAELGAATNGALSELGTQRVVAAISADGSVDVSTSLAGAFSGGHIRGVAALDSTRYWVGGHGNNDAQAPYDAGVLTVEAGGDDPAVVVPGNSGQLRNHRVPGIYDGQLYVSSDRSNYSGIVQIGNGVPTETIAEEEFEVIAATPEGRDVPHDFVFAGDYLYVAFTEGDEPALVRYAEVSGSWEPDSAYPGEFWGVEAAETEDGVAVYATRGSGFGNELVQILDTNGLDEASSQVIATAEENYAFRGVAFAPGFAPGGAVELEDLELLPADLEWQVQVPYGEGDALSAVLGADTNPRARFELTSEEITDLGSAEFQVSSADEDVVAADAVVIKNHDDGTYSLSAEPQSAGITELRITASLEGEEIAESTLRYWVSESLPEESALAHVGMADASTAQDVGDGHLLVADDDSLGIRLYGPTFDVPVNFFPIQGENHEHIPYERAPGETWDMEASARMDDTIFWIGSIGNSRSGNVRPDRDTIAATELTGSGAETELETLGYARGFKDALVAWDNADGHGLGAGAFGFERAVQPGYSVEGPNSLNVEGAAMAPDGQSLWLAFRSPLVDPEAGVGSNDVPESAGDHALIVEIADIYDVTVNGAEIDITDYHLLDLGGRAIRGMANTGDGHYAIQAGSADDAGNFAIFGWTGDPDDAPVESVNQMGMAWDKDGSYESLPLVPSLQDGTSIRVVQDVGTVDLYDNGIEAQSLTPEFMKFFSHDYVLDFQGAFAEEGADPDPAPQPEPELTLGAERIEAGGEITVEGAGFSAGEQLLLRINPELGTVEADESGEFSVTVRIPEDIQADDYMLRALNSDGEVLAEAPLTVTESAQGEPTGAPTADPTDDPTTDPTVDPTGAPTADPTMEPTVDPTTDPTGAPTDEATTEPTTDPTPEPTADPTVDPTGAPTDDATTDPTAEPTAEPTQTATESPTVSPTEPGEAGADGLARTGAGVGAVLGGALLLVLLGLVMHLRARRSGQLTN</sequence>
<feature type="transmembrane region" description="Helical" evidence="2">
    <location>
        <begin position="1078"/>
        <end position="1099"/>
    </location>
</feature>
<dbReference type="RefSeq" id="WP_345476221.1">
    <property type="nucleotide sequence ID" value="NZ_BAABLW010000001.1"/>
</dbReference>
<comment type="caution">
    <text evidence="3">The sequence shown here is derived from an EMBL/GenBank/DDBJ whole genome shotgun (WGS) entry which is preliminary data.</text>
</comment>
<keyword evidence="4" id="KW-1185">Reference proteome</keyword>
<evidence type="ECO:0008006" key="5">
    <source>
        <dbReference type="Google" id="ProtNLM"/>
    </source>
</evidence>
<evidence type="ECO:0000256" key="1">
    <source>
        <dbReference type="SAM" id="MobiDB-lite"/>
    </source>
</evidence>
<keyword evidence="2" id="KW-1133">Transmembrane helix</keyword>
<organism evidence="3 4">
    <name type="scientific">Nesterenkonia rhizosphaerae</name>
    <dbReference type="NCBI Taxonomy" id="1348272"/>
    <lineage>
        <taxon>Bacteria</taxon>
        <taxon>Bacillati</taxon>
        <taxon>Actinomycetota</taxon>
        <taxon>Actinomycetes</taxon>
        <taxon>Micrococcales</taxon>
        <taxon>Micrococcaceae</taxon>
        <taxon>Nesterenkonia</taxon>
    </lineage>
</organism>
<evidence type="ECO:0000313" key="3">
    <source>
        <dbReference type="EMBL" id="GAA4910995.1"/>
    </source>
</evidence>
<reference evidence="4" key="1">
    <citation type="journal article" date="2019" name="Int. J. Syst. Evol. Microbiol.">
        <title>The Global Catalogue of Microorganisms (GCM) 10K type strain sequencing project: providing services to taxonomists for standard genome sequencing and annotation.</title>
        <authorList>
            <consortium name="The Broad Institute Genomics Platform"/>
            <consortium name="The Broad Institute Genome Sequencing Center for Infectious Disease"/>
            <person name="Wu L."/>
            <person name="Ma J."/>
        </authorList>
    </citation>
    <scope>NUCLEOTIDE SEQUENCE [LARGE SCALE GENOMIC DNA]</scope>
    <source>
        <strain evidence="4">JCM 19129</strain>
    </source>
</reference>
<gene>
    <name evidence="3" type="ORF">GCM10025790_01510</name>
</gene>
<dbReference type="Proteomes" id="UP001500368">
    <property type="component" value="Unassembled WGS sequence"/>
</dbReference>
<keyword evidence="2" id="KW-0812">Transmembrane</keyword>
<accession>A0ABP9FNS2</accession>